<gene>
    <name evidence="1" type="ORF">UFOPK1493_04366</name>
</gene>
<dbReference type="EMBL" id="CAEZSR010000334">
    <property type="protein sequence ID" value="CAB4601713.1"/>
    <property type="molecule type" value="Genomic_DNA"/>
</dbReference>
<proteinExistence type="predicted"/>
<evidence type="ECO:0000313" key="1">
    <source>
        <dbReference type="EMBL" id="CAB4601713.1"/>
    </source>
</evidence>
<dbReference type="AlphaFoldDB" id="A0A6J6GPH7"/>
<organism evidence="1">
    <name type="scientific">freshwater metagenome</name>
    <dbReference type="NCBI Taxonomy" id="449393"/>
    <lineage>
        <taxon>unclassified sequences</taxon>
        <taxon>metagenomes</taxon>
        <taxon>ecological metagenomes</taxon>
    </lineage>
</organism>
<accession>A0A6J6GPH7</accession>
<name>A0A6J6GPH7_9ZZZZ</name>
<protein>
    <submittedName>
        <fullName evidence="1">Unannotated protein</fullName>
    </submittedName>
</protein>
<sequence length="87" mass="9434">MWQFVPGVLRHLPRVLAAAGYDPERASTGWTIATWLTTPGHRIGDRTPLELLRADHVDQVVALASDVAHALGSAERVALREPARSAS</sequence>
<reference evidence="1" key="1">
    <citation type="submission" date="2020-05" db="EMBL/GenBank/DDBJ databases">
        <authorList>
            <person name="Chiriac C."/>
            <person name="Salcher M."/>
            <person name="Ghai R."/>
            <person name="Kavagutti S V."/>
        </authorList>
    </citation>
    <scope>NUCLEOTIDE SEQUENCE</scope>
</reference>